<evidence type="ECO:0000313" key="3">
    <source>
        <dbReference type="Proteomes" id="UP000190648"/>
    </source>
</evidence>
<protein>
    <submittedName>
        <fullName evidence="2">Uncharacterized protein</fullName>
    </submittedName>
</protein>
<gene>
    <name evidence="2" type="ORF">AV530_001570</name>
</gene>
<name>A0A1V4KY71_PATFA</name>
<evidence type="ECO:0000313" key="2">
    <source>
        <dbReference type="EMBL" id="OPJ89241.1"/>
    </source>
</evidence>
<organism evidence="2 3">
    <name type="scientific">Patagioenas fasciata monilis</name>
    <dbReference type="NCBI Taxonomy" id="372326"/>
    <lineage>
        <taxon>Eukaryota</taxon>
        <taxon>Metazoa</taxon>
        <taxon>Chordata</taxon>
        <taxon>Craniata</taxon>
        <taxon>Vertebrata</taxon>
        <taxon>Euteleostomi</taxon>
        <taxon>Archelosauria</taxon>
        <taxon>Archosauria</taxon>
        <taxon>Dinosauria</taxon>
        <taxon>Saurischia</taxon>
        <taxon>Theropoda</taxon>
        <taxon>Coelurosauria</taxon>
        <taxon>Aves</taxon>
        <taxon>Neognathae</taxon>
        <taxon>Neoaves</taxon>
        <taxon>Columbimorphae</taxon>
        <taxon>Columbiformes</taxon>
        <taxon>Columbidae</taxon>
        <taxon>Patagioenas</taxon>
    </lineage>
</organism>
<dbReference type="EMBL" id="LSYS01001246">
    <property type="protein sequence ID" value="OPJ89241.1"/>
    <property type="molecule type" value="Genomic_DNA"/>
</dbReference>
<evidence type="ECO:0000256" key="1">
    <source>
        <dbReference type="SAM" id="MobiDB-lite"/>
    </source>
</evidence>
<feature type="region of interest" description="Disordered" evidence="1">
    <location>
        <begin position="1"/>
        <end position="101"/>
    </location>
</feature>
<sequence length="101" mass="10050">MAGGTPGQRGVMGRGQGQQGTQEEAAGPGPAAAGTTRGRQEPAWLQDEEDELWPEFAPCSPPGEVTSPTSLSPIPPVSPTSPASPTSPTAGTTEGPGGGER</sequence>
<keyword evidence="3" id="KW-1185">Reference proteome</keyword>
<feature type="compositionally biased region" description="Gly residues" evidence="1">
    <location>
        <begin position="1"/>
        <end position="18"/>
    </location>
</feature>
<dbReference type="AlphaFoldDB" id="A0A1V4KY71"/>
<dbReference type="Proteomes" id="UP000190648">
    <property type="component" value="Unassembled WGS sequence"/>
</dbReference>
<accession>A0A1V4KY71</accession>
<feature type="compositionally biased region" description="Low complexity" evidence="1">
    <location>
        <begin position="80"/>
        <end position="93"/>
    </location>
</feature>
<comment type="caution">
    <text evidence="2">The sequence shown here is derived from an EMBL/GenBank/DDBJ whole genome shotgun (WGS) entry which is preliminary data.</text>
</comment>
<feature type="compositionally biased region" description="Low complexity" evidence="1">
    <location>
        <begin position="19"/>
        <end position="37"/>
    </location>
</feature>
<proteinExistence type="predicted"/>
<reference evidence="2 3" key="1">
    <citation type="submission" date="2016-02" db="EMBL/GenBank/DDBJ databases">
        <title>Band-tailed pigeon sequencing and assembly.</title>
        <authorList>
            <person name="Soares A.E."/>
            <person name="Novak B.J."/>
            <person name="Rice E.S."/>
            <person name="O'Connell B."/>
            <person name="Chang D."/>
            <person name="Weber S."/>
            <person name="Shapiro B."/>
        </authorList>
    </citation>
    <scope>NUCLEOTIDE SEQUENCE [LARGE SCALE GENOMIC DNA]</scope>
    <source>
        <strain evidence="2">BTP2013</strain>
        <tissue evidence="2">Blood</tissue>
    </source>
</reference>